<sequence precursor="true">MRARQILLVGLSSIFFILCAKNEDKYIPQAIKEFTLVKKIDGEEAREFINRLHLNQVAPQNNEIAFYKSGHKEMTLYLTHYQSRSLAEEDWQRMVKKISPENSVFIGGEVIELDGRQVYRCYGMGQTHFVFVDENVLIWFSTPTVGSDDWFRAYSSFLN</sequence>
<name>H1XU04_CALAY</name>
<dbReference type="EMBL" id="CP018099">
    <property type="protein sequence ID" value="APF16905.1"/>
    <property type="molecule type" value="Genomic_DNA"/>
</dbReference>
<dbReference type="InParanoid" id="H1XU04"/>
<dbReference type="STRING" id="880073.Cabys_154"/>
<dbReference type="KEGG" id="caby:Cabys_154"/>
<dbReference type="PaxDb" id="880073-Calab_0809"/>
<evidence type="ECO:0000313" key="2">
    <source>
        <dbReference type="EMBL" id="EHO40447.1"/>
    </source>
</evidence>
<dbReference type="Proteomes" id="UP000183868">
    <property type="component" value="Chromosome"/>
</dbReference>
<reference evidence="1 4" key="2">
    <citation type="submission" date="2016-11" db="EMBL/GenBank/DDBJ databases">
        <title>Genomic analysis of Caldithrix abyssi and proposal of a novel bacterial phylum Caldithrichaeota.</title>
        <authorList>
            <person name="Kublanov I."/>
            <person name="Sigalova O."/>
            <person name="Gavrilov S."/>
            <person name="Lebedinsky A."/>
            <person name="Ivanova N."/>
            <person name="Daum C."/>
            <person name="Reddy T."/>
            <person name="Klenk H.P."/>
            <person name="Goker M."/>
            <person name="Reva O."/>
            <person name="Miroshnichenko M."/>
            <person name="Kyprides N."/>
            <person name="Woyke T."/>
            <person name="Gelfand M."/>
        </authorList>
    </citation>
    <scope>NUCLEOTIDE SEQUENCE [LARGE SCALE GENOMIC DNA]</scope>
    <source>
        <strain evidence="1 4">LF13</strain>
    </source>
</reference>
<evidence type="ECO:0000313" key="4">
    <source>
        <dbReference type="Proteomes" id="UP000183868"/>
    </source>
</evidence>
<reference evidence="2 3" key="1">
    <citation type="submission" date="2011-09" db="EMBL/GenBank/DDBJ databases">
        <title>The permanent draft genome of Caldithrix abyssi DSM 13497.</title>
        <authorList>
            <consortium name="US DOE Joint Genome Institute (JGI-PGF)"/>
            <person name="Lucas S."/>
            <person name="Han J."/>
            <person name="Lapidus A."/>
            <person name="Bruce D."/>
            <person name="Goodwin L."/>
            <person name="Pitluck S."/>
            <person name="Peters L."/>
            <person name="Kyrpides N."/>
            <person name="Mavromatis K."/>
            <person name="Ivanova N."/>
            <person name="Mikhailova N."/>
            <person name="Chertkov O."/>
            <person name="Detter J.C."/>
            <person name="Tapia R."/>
            <person name="Han C."/>
            <person name="Land M."/>
            <person name="Hauser L."/>
            <person name="Markowitz V."/>
            <person name="Cheng J.-F."/>
            <person name="Hugenholtz P."/>
            <person name="Woyke T."/>
            <person name="Wu D."/>
            <person name="Spring S."/>
            <person name="Brambilla E."/>
            <person name="Klenk H.-P."/>
            <person name="Eisen J.A."/>
        </authorList>
    </citation>
    <scope>NUCLEOTIDE SEQUENCE [LARGE SCALE GENOMIC DNA]</scope>
    <source>
        <strain evidence="2 3">DSM 13497</strain>
    </source>
</reference>
<dbReference type="Proteomes" id="UP000004671">
    <property type="component" value="Chromosome"/>
</dbReference>
<protein>
    <submittedName>
        <fullName evidence="2">Uncharacterized protein</fullName>
    </submittedName>
</protein>
<evidence type="ECO:0000313" key="1">
    <source>
        <dbReference type="EMBL" id="APF16905.1"/>
    </source>
</evidence>
<proteinExistence type="predicted"/>
<evidence type="ECO:0000313" key="3">
    <source>
        <dbReference type="Proteomes" id="UP000004671"/>
    </source>
</evidence>
<dbReference type="EMBL" id="CM001402">
    <property type="protein sequence ID" value="EHO40447.1"/>
    <property type="molecule type" value="Genomic_DNA"/>
</dbReference>
<dbReference type="RefSeq" id="WP_006927431.1">
    <property type="nucleotide sequence ID" value="NZ_CM001402.1"/>
</dbReference>
<dbReference type="OrthoDB" id="5458897at2"/>
<dbReference type="AlphaFoldDB" id="H1XU04"/>
<dbReference type="HOGENOM" id="CLU_121868_0_0_0"/>
<accession>H1XU04</accession>
<keyword evidence="3" id="KW-1185">Reference proteome</keyword>
<organism evidence="2 3">
    <name type="scientific">Caldithrix abyssi DSM 13497</name>
    <dbReference type="NCBI Taxonomy" id="880073"/>
    <lineage>
        <taxon>Bacteria</taxon>
        <taxon>Pseudomonadati</taxon>
        <taxon>Calditrichota</taxon>
        <taxon>Calditrichia</taxon>
        <taxon>Calditrichales</taxon>
        <taxon>Calditrichaceae</taxon>
        <taxon>Caldithrix</taxon>
    </lineage>
</organism>
<gene>
    <name evidence="1" type="ORF">Cabys_154</name>
    <name evidence="2" type="ORF">Calab_0809</name>
</gene>